<sequence length="231" mass="24623">MSSTERTHAEPVPTPTESSDSSTEHVLIRVWLPDRPGALGLVASRIGAMRGDIVGIDVLETGDGVAVDEFAVNIPDPEMIPILIREIEEVDGVSVEEVRRVGVFPDPRVDALNSAATICEATSIPDLWLRLATHTKQEFLADWSAVVDDQELLASCGEPPAHAVLDAYVAGIRSSQLVTTGAAGPSDLAIAVLPNSSVVLLLGRDGHTFRQRERLQLLALARIAASMAPLL</sequence>
<reference evidence="3" key="1">
    <citation type="submission" date="2020-05" db="EMBL/GenBank/DDBJ databases">
        <authorList>
            <person name="Chiriac C."/>
            <person name="Salcher M."/>
            <person name="Ghai R."/>
            <person name="Kavagutti S V."/>
        </authorList>
    </citation>
    <scope>NUCLEOTIDE SEQUENCE</scope>
</reference>
<evidence type="ECO:0000256" key="1">
    <source>
        <dbReference type="SAM" id="MobiDB-lite"/>
    </source>
</evidence>
<evidence type="ECO:0000259" key="2">
    <source>
        <dbReference type="PROSITE" id="PS51671"/>
    </source>
</evidence>
<dbReference type="InterPro" id="IPR002912">
    <property type="entry name" value="ACT_dom"/>
</dbReference>
<dbReference type="InterPro" id="IPR045865">
    <property type="entry name" value="ACT-like_dom_sf"/>
</dbReference>
<dbReference type="EMBL" id="CAEZWM010000164">
    <property type="protein sequence ID" value="CAB4665288.1"/>
    <property type="molecule type" value="Genomic_DNA"/>
</dbReference>
<accession>A0A6J6LWE1</accession>
<protein>
    <submittedName>
        <fullName evidence="3">Unannotated protein</fullName>
    </submittedName>
</protein>
<dbReference type="PROSITE" id="PS51671">
    <property type="entry name" value="ACT"/>
    <property type="match status" value="1"/>
</dbReference>
<feature type="region of interest" description="Disordered" evidence="1">
    <location>
        <begin position="1"/>
        <end position="23"/>
    </location>
</feature>
<dbReference type="AlphaFoldDB" id="A0A6J6LWE1"/>
<gene>
    <name evidence="3" type="ORF">UFOPK2242_01196</name>
</gene>
<dbReference type="SUPFAM" id="SSF55021">
    <property type="entry name" value="ACT-like"/>
    <property type="match status" value="1"/>
</dbReference>
<dbReference type="Pfam" id="PF01842">
    <property type="entry name" value="ACT"/>
    <property type="match status" value="1"/>
</dbReference>
<evidence type="ECO:0000313" key="3">
    <source>
        <dbReference type="EMBL" id="CAB4665288.1"/>
    </source>
</evidence>
<dbReference type="Gene3D" id="3.30.70.260">
    <property type="match status" value="1"/>
</dbReference>
<feature type="domain" description="ACT" evidence="2">
    <location>
        <begin position="27"/>
        <end position="103"/>
    </location>
</feature>
<organism evidence="3">
    <name type="scientific">freshwater metagenome</name>
    <dbReference type="NCBI Taxonomy" id="449393"/>
    <lineage>
        <taxon>unclassified sequences</taxon>
        <taxon>metagenomes</taxon>
        <taxon>ecological metagenomes</taxon>
    </lineage>
</organism>
<name>A0A6J6LWE1_9ZZZZ</name>
<proteinExistence type="predicted"/>